<proteinExistence type="inferred from homology"/>
<dbReference type="Gene3D" id="3.40.50.720">
    <property type="entry name" value="NAD(P)-binding Rossmann-like Domain"/>
    <property type="match status" value="1"/>
</dbReference>
<comment type="similarity">
    <text evidence="1">Belongs to the short-chain dehydrogenases/reductases (SDR) family.</text>
</comment>
<dbReference type="CDD" id="cd05233">
    <property type="entry name" value="SDR_c"/>
    <property type="match status" value="1"/>
</dbReference>
<sequence>MEPPLPSFTPTWHNDTYAAIAPTRPELSAAGKTVIITGAGSGIGRATASAFAQAGASHIALIGRNEAKLVETLKALSCPSSVHPVDVTNEAGVGEVAREIGTWDVLVLSAGYLARPAPIMESSVEDWWQSLETNVKGTIVPAKAFLPTARTARATIITTTAGVVLPVPRLRGLSAYISSKLAVVKVTEYLAAENPSIFAAALHPGMVETDMFNKTGSKADRLPMDTVRLPADFTVWLASNEASFLNGRQVWANWDVDQLKEKAEEIQIGGLLTSGVYGWPFPYMKKN</sequence>
<dbReference type="InterPro" id="IPR002347">
    <property type="entry name" value="SDR_fam"/>
</dbReference>
<organism evidence="3 4">
    <name type="scientific">Aspergillus minisclerotigenes</name>
    <dbReference type="NCBI Taxonomy" id="656917"/>
    <lineage>
        <taxon>Eukaryota</taxon>
        <taxon>Fungi</taxon>
        <taxon>Dikarya</taxon>
        <taxon>Ascomycota</taxon>
        <taxon>Pezizomycotina</taxon>
        <taxon>Eurotiomycetes</taxon>
        <taxon>Eurotiomycetidae</taxon>
        <taxon>Eurotiales</taxon>
        <taxon>Aspergillaceae</taxon>
        <taxon>Aspergillus</taxon>
        <taxon>Aspergillus subgen. Circumdati</taxon>
    </lineage>
</organism>
<dbReference type="Proteomes" id="UP000326289">
    <property type="component" value="Unassembled WGS sequence"/>
</dbReference>
<dbReference type="InterPro" id="IPR036291">
    <property type="entry name" value="NAD(P)-bd_dom_sf"/>
</dbReference>
<reference evidence="3 4" key="1">
    <citation type="submission" date="2019-04" db="EMBL/GenBank/DDBJ databases">
        <title>Fungal friends and foes A comparative genomics study of 23 Aspergillus species from section Flavi.</title>
        <authorList>
            <consortium name="DOE Joint Genome Institute"/>
            <person name="Kjaerbolling I."/>
            <person name="Vesth T.C."/>
            <person name="Frisvad J.C."/>
            <person name="Nybo J.L."/>
            <person name="Theobald S."/>
            <person name="Kildgaard S."/>
            <person name="Petersen T.I."/>
            <person name="Kuo A."/>
            <person name="Sato A."/>
            <person name="Lyhne E.K."/>
            <person name="Kogle M.E."/>
            <person name="Wiebenga A."/>
            <person name="Kun R.S."/>
            <person name="Lubbers R.J."/>
            <person name="Makela M.R."/>
            <person name="Barry K."/>
            <person name="Chovatia M."/>
            <person name="Clum A."/>
            <person name="Daum C."/>
            <person name="Haridas S."/>
            <person name="He G."/>
            <person name="LaButti K."/>
            <person name="Lipzen A."/>
            <person name="Mondo S."/>
            <person name="Pangilinan J."/>
            <person name="Riley R."/>
            <person name="Salamov A."/>
            <person name="Simmons B.A."/>
            <person name="Magnuson J.K."/>
            <person name="Henrissat B."/>
            <person name="Mortensen U.H."/>
            <person name="Larsen T.O."/>
            <person name="De vries R.P."/>
            <person name="Grigoriev I.V."/>
            <person name="Machida M."/>
            <person name="Baker S.E."/>
            <person name="Andersen M.R."/>
        </authorList>
    </citation>
    <scope>NUCLEOTIDE SEQUENCE [LARGE SCALE GENOMIC DNA]</scope>
    <source>
        <strain evidence="3 4">CBS 117635</strain>
    </source>
</reference>
<dbReference type="Pfam" id="PF00106">
    <property type="entry name" value="adh_short"/>
    <property type="match status" value="1"/>
</dbReference>
<accession>A0A5N6IT43</accession>
<dbReference type="GO" id="GO:0006633">
    <property type="term" value="P:fatty acid biosynthetic process"/>
    <property type="evidence" value="ECO:0007669"/>
    <property type="project" value="TreeGrafter"/>
</dbReference>
<dbReference type="GO" id="GO:0048038">
    <property type="term" value="F:quinone binding"/>
    <property type="evidence" value="ECO:0007669"/>
    <property type="project" value="TreeGrafter"/>
</dbReference>
<keyword evidence="2" id="KW-0521">NADP</keyword>
<dbReference type="PANTHER" id="PTHR42760:SF122">
    <property type="entry name" value="NAD(P)-BINDING PROTEIN"/>
    <property type="match status" value="1"/>
</dbReference>
<name>A0A5N6IT43_9EURO</name>
<dbReference type="PRINTS" id="PR00081">
    <property type="entry name" value="GDHRDH"/>
</dbReference>
<protein>
    <submittedName>
        <fullName evidence="3">Putative NADP(+)-dependent dehydrogenase</fullName>
    </submittedName>
</protein>
<keyword evidence="4" id="KW-1185">Reference proteome</keyword>
<dbReference type="EMBL" id="ML732853">
    <property type="protein sequence ID" value="KAB8269090.1"/>
    <property type="molecule type" value="Genomic_DNA"/>
</dbReference>
<dbReference type="SUPFAM" id="SSF51735">
    <property type="entry name" value="NAD(P)-binding Rossmann-fold domains"/>
    <property type="match status" value="1"/>
</dbReference>
<evidence type="ECO:0000313" key="3">
    <source>
        <dbReference type="EMBL" id="KAB8269090.1"/>
    </source>
</evidence>
<evidence type="ECO:0000313" key="4">
    <source>
        <dbReference type="Proteomes" id="UP000326289"/>
    </source>
</evidence>
<dbReference type="AlphaFoldDB" id="A0A5N6IT43"/>
<evidence type="ECO:0000256" key="1">
    <source>
        <dbReference type="ARBA" id="ARBA00006484"/>
    </source>
</evidence>
<dbReference type="GO" id="GO:0016616">
    <property type="term" value="F:oxidoreductase activity, acting on the CH-OH group of donors, NAD or NADP as acceptor"/>
    <property type="evidence" value="ECO:0007669"/>
    <property type="project" value="TreeGrafter"/>
</dbReference>
<evidence type="ECO:0000256" key="2">
    <source>
        <dbReference type="ARBA" id="ARBA00022857"/>
    </source>
</evidence>
<dbReference type="PANTHER" id="PTHR42760">
    <property type="entry name" value="SHORT-CHAIN DEHYDROGENASES/REDUCTASES FAMILY MEMBER"/>
    <property type="match status" value="1"/>
</dbReference>
<gene>
    <name evidence="3" type="ORF">BDV30DRAFT_230091</name>
</gene>